<dbReference type="SUPFAM" id="SSF54427">
    <property type="entry name" value="NTF2-like"/>
    <property type="match status" value="1"/>
</dbReference>
<keyword evidence="5" id="KW-1185">Reference proteome</keyword>
<dbReference type="InterPro" id="IPR013324">
    <property type="entry name" value="RNA_pol_sigma_r3/r4-like"/>
</dbReference>
<dbReference type="SUPFAM" id="SSF88946">
    <property type="entry name" value="Sigma2 domain of RNA polymerase sigma factors"/>
    <property type="match status" value="1"/>
</dbReference>
<comment type="caution">
    <text evidence="4">The sequence shown here is derived from an EMBL/GenBank/DDBJ whole genome shotgun (WGS) entry which is preliminary data.</text>
</comment>
<dbReference type="RefSeq" id="WP_119769284.1">
    <property type="nucleotide sequence ID" value="NZ_QYUO01000001.1"/>
</dbReference>
<dbReference type="EMBL" id="QYUO01000001">
    <property type="protein sequence ID" value="RJF99344.1"/>
    <property type="molecule type" value="Genomic_DNA"/>
</dbReference>
<proteinExistence type="predicted"/>
<dbReference type="InterPro" id="IPR007627">
    <property type="entry name" value="RNA_pol_sigma70_r2"/>
</dbReference>
<dbReference type="PANTHER" id="PTHR30173:SF36">
    <property type="entry name" value="ECF RNA POLYMERASE SIGMA FACTOR SIGJ"/>
    <property type="match status" value="1"/>
</dbReference>
<dbReference type="InterPro" id="IPR014284">
    <property type="entry name" value="RNA_pol_sigma-70_dom"/>
</dbReference>
<dbReference type="Gene3D" id="1.10.1740.10">
    <property type="match status" value="1"/>
</dbReference>
<dbReference type="Pfam" id="PF08281">
    <property type="entry name" value="Sigma70_r4_2"/>
    <property type="match status" value="1"/>
</dbReference>
<dbReference type="Gene3D" id="1.10.10.10">
    <property type="entry name" value="Winged helix-like DNA-binding domain superfamily/Winged helix DNA-binding domain"/>
    <property type="match status" value="1"/>
</dbReference>
<gene>
    <name evidence="4" type="ORF">D3871_13040</name>
</gene>
<reference evidence="5" key="1">
    <citation type="submission" date="2018-09" db="EMBL/GenBank/DDBJ databases">
        <authorList>
            <person name="Zhu H."/>
        </authorList>
    </citation>
    <scope>NUCLEOTIDE SEQUENCE [LARGE SCALE GENOMIC DNA]</scope>
    <source>
        <strain evidence="5">K1R23-30</strain>
    </source>
</reference>
<dbReference type="InterPro" id="IPR032710">
    <property type="entry name" value="NTF2-like_dom_sf"/>
</dbReference>
<dbReference type="NCBIfam" id="NF007214">
    <property type="entry name" value="PRK09636.1"/>
    <property type="match status" value="1"/>
</dbReference>
<dbReference type="InterPro" id="IPR013249">
    <property type="entry name" value="RNA_pol_sigma70_r4_t2"/>
</dbReference>
<dbReference type="InterPro" id="IPR013325">
    <property type="entry name" value="RNA_pol_sigma_r2"/>
</dbReference>
<dbReference type="SUPFAM" id="SSF88659">
    <property type="entry name" value="Sigma3 and sigma4 domains of RNA polymerase sigma factors"/>
    <property type="match status" value="1"/>
</dbReference>
<comment type="subunit">
    <text evidence="1">Interacts transiently with the RNA polymerase catalytic core formed by RpoA, RpoB, RpoC and RpoZ (2 alpha, 1 beta, 1 beta' and 1 omega subunit) to form the RNA polymerase holoenzyme that can initiate transcription.</text>
</comment>
<dbReference type="NCBIfam" id="TIGR02937">
    <property type="entry name" value="sigma70-ECF"/>
    <property type="match status" value="1"/>
</dbReference>
<dbReference type="AlphaFoldDB" id="A0A3A3FVJ1"/>
<sequence length="295" mass="33167">MQQRTRDFTDCRPKLFGIAYRMLGSRTDTEDVLQDAYLRWHAADVSEIRSGEAWLVTIVTRLCLDRLRHAKIEREAYIGPWLPEPLVTAEPQTPEAAAELASDVSVAFMLVLERLSPEERAVFLLHQVFDLDYPDIAEMLGKTQPACRQIVHRARERVQQERRRFVVSKDVHLRLLDRFMAAAKSGDRAQLSALFADDATLTADAGGKAVSVTNILHGADRIARLFHVVARRAGPHMAFRHATINGEPGLLRFIDGQLDSAMSFMTDGNRITALFTVRNPDKLKAIPAELQLVSD</sequence>
<dbReference type="Gene3D" id="3.10.450.50">
    <property type="match status" value="1"/>
</dbReference>
<dbReference type="NCBIfam" id="TIGR02957">
    <property type="entry name" value="SigX4"/>
    <property type="match status" value="1"/>
</dbReference>
<organism evidence="4 5">
    <name type="scientific">Noviherbaspirillum saxi</name>
    <dbReference type="NCBI Taxonomy" id="2320863"/>
    <lineage>
        <taxon>Bacteria</taxon>
        <taxon>Pseudomonadati</taxon>
        <taxon>Pseudomonadota</taxon>
        <taxon>Betaproteobacteria</taxon>
        <taxon>Burkholderiales</taxon>
        <taxon>Oxalobacteraceae</taxon>
        <taxon>Noviherbaspirillum</taxon>
    </lineage>
</organism>
<dbReference type="InterPro" id="IPR052704">
    <property type="entry name" value="ECF_Sigma-70_Domain"/>
</dbReference>
<dbReference type="PANTHER" id="PTHR30173">
    <property type="entry name" value="SIGMA 19 FACTOR"/>
    <property type="match status" value="1"/>
</dbReference>
<evidence type="ECO:0000313" key="5">
    <source>
        <dbReference type="Proteomes" id="UP000265955"/>
    </source>
</evidence>
<evidence type="ECO:0000259" key="3">
    <source>
        <dbReference type="Pfam" id="PF08281"/>
    </source>
</evidence>
<feature type="domain" description="RNA polymerase sigma factor 70 region 4 type 2" evidence="3">
    <location>
        <begin position="107"/>
        <end position="157"/>
    </location>
</feature>
<dbReference type="GO" id="GO:0006352">
    <property type="term" value="P:DNA-templated transcription initiation"/>
    <property type="evidence" value="ECO:0007669"/>
    <property type="project" value="InterPro"/>
</dbReference>
<evidence type="ECO:0000259" key="2">
    <source>
        <dbReference type="Pfam" id="PF04542"/>
    </source>
</evidence>
<protein>
    <submittedName>
        <fullName evidence="4">RNA polymerase sigma-70 factor</fullName>
    </submittedName>
</protein>
<dbReference type="OrthoDB" id="3211555at2"/>
<dbReference type="InterPro" id="IPR014303">
    <property type="entry name" value="RNA_pol_sigma-70_ECF"/>
</dbReference>
<accession>A0A3A3FVJ1</accession>
<feature type="domain" description="RNA polymerase sigma-70 region 2" evidence="2">
    <location>
        <begin position="9"/>
        <end position="70"/>
    </location>
</feature>
<dbReference type="InterPro" id="IPR036388">
    <property type="entry name" value="WH-like_DNA-bd_sf"/>
</dbReference>
<dbReference type="Pfam" id="PF04542">
    <property type="entry name" value="Sigma70_r2"/>
    <property type="match status" value="1"/>
</dbReference>
<dbReference type="GO" id="GO:0003677">
    <property type="term" value="F:DNA binding"/>
    <property type="evidence" value="ECO:0007669"/>
    <property type="project" value="InterPro"/>
</dbReference>
<evidence type="ECO:0000313" key="4">
    <source>
        <dbReference type="EMBL" id="RJF99344.1"/>
    </source>
</evidence>
<dbReference type="GO" id="GO:0016987">
    <property type="term" value="F:sigma factor activity"/>
    <property type="evidence" value="ECO:0007669"/>
    <property type="project" value="InterPro"/>
</dbReference>
<evidence type="ECO:0000256" key="1">
    <source>
        <dbReference type="ARBA" id="ARBA00011344"/>
    </source>
</evidence>
<dbReference type="Proteomes" id="UP000265955">
    <property type="component" value="Unassembled WGS sequence"/>
</dbReference>
<name>A0A3A3FVJ1_9BURK</name>